<comment type="similarity">
    <text evidence="1">Belongs to the RutC family.</text>
</comment>
<evidence type="ECO:0008006" key="4">
    <source>
        <dbReference type="Google" id="ProtNLM"/>
    </source>
</evidence>
<evidence type="ECO:0000313" key="3">
    <source>
        <dbReference type="Proteomes" id="UP000177269"/>
    </source>
</evidence>
<dbReference type="CDD" id="cd00448">
    <property type="entry name" value="YjgF_YER057c_UK114_family"/>
    <property type="match status" value="1"/>
</dbReference>
<comment type="caution">
    <text evidence="2">The sequence shown here is derived from an EMBL/GenBank/DDBJ whole genome shotgun (WGS) entry which is preliminary data.</text>
</comment>
<dbReference type="Pfam" id="PF01042">
    <property type="entry name" value="Ribonuc_L-PSP"/>
    <property type="match status" value="1"/>
</dbReference>
<protein>
    <recommendedName>
        <fullName evidence="4">Enamine deaminase RidA</fullName>
    </recommendedName>
</protein>
<dbReference type="SUPFAM" id="SSF55298">
    <property type="entry name" value="YjgF-like"/>
    <property type="match status" value="1"/>
</dbReference>
<dbReference type="PANTHER" id="PTHR11803">
    <property type="entry name" value="2-IMINOBUTANOATE/2-IMINOPROPANOATE DEAMINASE RIDA"/>
    <property type="match status" value="1"/>
</dbReference>
<dbReference type="AlphaFoldDB" id="A0A1G2P0Y6"/>
<dbReference type="EMBL" id="MHSK01000021">
    <property type="protein sequence ID" value="OHA42017.1"/>
    <property type="molecule type" value="Genomic_DNA"/>
</dbReference>
<dbReference type="PANTHER" id="PTHR11803:SF58">
    <property type="entry name" value="PROTEIN HMF1-RELATED"/>
    <property type="match status" value="1"/>
</dbReference>
<accession>A0A1G2P0Y6</accession>
<dbReference type="Gene3D" id="3.30.1330.40">
    <property type="entry name" value="RutC-like"/>
    <property type="match status" value="1"/>
</dbReference>
<dbReference type="Proteomes" id="UP000177269">
    <property type="component" value="Unassembled WGS sequence"/>
</dbReference>
<evidence type="ECO:0000256" key="1">
    <source>
        <dbReference type="ARBA" id="ARBA00010552"/>
    </source>
</evidence>
<reference evidence="2 3" key="1">
    <citation type="journal article" date="2016" name="Nat. Commun.">
        <title>Thousands of microbial genomes shed light on interconnected biogeochemical processes in an aquifer system.</title>
        <authorList>
            <person name="Anantharaman K."/>
            <person name="Brown C.T."/>
            <person name="Hug L.A."/>
            <person name="Sharon I."/>
            <person name="Castelle C.J."/>
            <person name="Probst A.J."/>
            <person name="Thomas B.C."/>
            <person name="Singh A."/>
            <person name="Wilkins M.J."/>
            <person name="Karaoz U."/>
            <person name="Brodie E.L."/>
            <person name="Williams K.H."/>
            <person name="Hubbard S.S."/>
            <person name="Banfield J.F."/>
        </authorList>
    </citation>
    <scope>NUCLEOTIDE SEQUENCE [LARGE SCALE GENOMIC DNA]</scope>
</reference>
<gene>
    <name evidence="2" type="ORF">A3G52_01855</name>
</gene>
<dbReference type="InterPro" id="IPR006175">
    <property type="entry name" value="YjgF/YER057c/UK114"/>
</dbReference>
<evidence type="ECO:0000313" key="2">
    <source>
        <dbReference type="EMBL" id="OHA42017.1"/>
    </source>
</evidence>
<sequence>MKKVLNPKDFTEILGSYSHGIKVPIGDKEMFFITGQIAMDKNGNAVAPNDIQAQTRFVFENIKKILAEGGASIHDVVKAVIYVTDISKFKEISAIRNEYFYKARPASTLVEINKTVKEGCDIEIEVIAIK</sequence>
<dbReference type="GO" id="GO:0019239">
    <property type="term" value="F:deaminase activity"/>
    <property type="evidence" value="ECO:0007669"/>
    <property type="project" value="TreeGrafter"/>
</dbReference>
<proteinExistence type="inferred from homology"/>
<dbReference type="GO" id="GO:0005829">
    <property type="term" value="C:cytosol"/>
    <property type="evidence" value="ECO:0007669"/>
    <property type="project" value="TreeGrafter"/>
</dbReference>
<dbReference type="InterPro" id="IPR035959">
    <property type="entry name" value="RutC-like_sf"/>
</dbReference>
<organism evidence="2 3">
    <name type="scientific">Candidatus Taylorbacteria bacterium RIFCSPLOWO2_12_FULL_43_20</name>
    <dbReference type="NCBI Taxonomy" id="1802332"/>
    <lineage>
        <taxon>Bacteria</taxon>
        <taxon>Candidatus Tayloriibacteriota</taxon>
    </lineage>
</organism>
<name>A0A1G2P0Y6_9BACT</name>